<dbReference type="AlphaFoldDB" id="A0A1T4U7W7"/>
<gene>
    <name evidence="5" type="primary">endo I_2</name>
    <name evidence="5" type="ORF">CZ814_02840</name>
</gene>
<dbReference type="OrthoDB" id="1153097at2"/>
<feature type="region of interest" description="Disordered" evidence="2">
    <location>
        <begin position="72"/>
        <end position="98"/>
    </location>
</feature>
<evidence type="ECO:0000256" key="2">
    <source>
        <dbReference type="SAM" id="MobiDB-lite"/>
    </source>
</evidence>
<keyword evidence="3" id="KW-0732">Signal</keyword>
<feature type="chain" id="PRO_5012413965" evidence="3">
    <location>
        <begin position="23"/>
        <end position="1112"/>
    </location>
</feature>
<dbReference type="GO" id="GO:0008843">
    <property type="term" value="F:endochitinase activity"/>
    <property type="evidence" value="ECO:0007669"/>
    <property type="project" value="UniProtKB-EC"/>
</dbReference>
<dbReference type="Proteomes" id="UP000191116">
    <property type="component" value="Unassembled WGS sequence"/>
</dbReference>
<dbReference type="Pfam" id="PF17957">
    <property type="entry name" value="Big_7"/>
    <property type="match status" value="2"/>
</dbReference>
<dbReference type="InterPro" id="IPR013783">
    <property type="entry name" value="Ig-like_fold"/>
</dbReference>
<protein>
    <submittedName>
        <fullName evidence="5">Chitodextrinase</fullName>
        <ecNumber evidence="5">3.2.1.14</ecNumber>
    </submittedName>
</protein>
<evidence type="ECO:0000313" key="5">
    <source>
        <dbReference type="EMBL" id="SKA48862.1"/>
    </source>
</evidence>
<evidence type="ECO:0000259" key="4">
    <source>
        <dbReference type="SMART" id="SM00495"/>
    </source>
</evidence>
<evidence type="ECO:0000313" key="6">
    <source>
        <dbReference type="Proteomes" id="UP000191116"/>
    </source>
</evidence>
<dbReference type="InterPro" id="IPR036573">
    <property type="entry name" value="CBM_sf_5/12"/>
</dbReference>
<evidence type="ECO:0000256" key="1">
    <source>
        <dbReference type="ARBA" id="ARBA00022801"/>
    </source>
</evidence>
<sequence>MKKINKITAAIVSAILSGNVYAADTRIVSFVPGETIVQNGDVVAYNGTCFVAKNNPGVWESPSADSWFWDSAECSGEPNPNPNPNPTPDPEPNPDLDGVIPFIPGTTQVKNGDVVSYDGQCFIAQNNPGIWEAPSASSWFWKLTECSDEPSPEPDVTELSILSPVAGQLVKINEAIVIKANIEGELASKVEFWVNNTKLAEKVITQNTMLYAQTWTPSEAGSAVINVFVFDKNNQKIEQQSVAVKIEAEGNEDFTAPVVSFISPANGATVNKTDTVSIAVNASDADKDLTTVVINANNQQICSFDAAVATTFSCDWQPTQSGSVTLSAIATDAQDLSSSTRLTITVKEETIEPPVTPPGGLCEEFNVYPDWTRGDHATGGDIMVHNNIAYSAVYWTQTTPGSDSSWALHLNCDGSEPGTAPLLSLPNPMDPVRLEVAGWPNTFVVASPSSTAPATLTIETSKSADLANVDKLTASFVSMIEMATQADSAAIIITSDVLDKATQDKALSSQTIAVKEALIKAVDSTGSNIDIDAINALSNDLQGWAQAHNLIVSTVAPQSSFGWSLSIGDFAFNTHSGRQSVWNAASNYTADLLDKLALYKADSATKADFVAFTKSSVTAPLSSDQWHNALEYVKQVTDFVKTPAMLANMSTDQAASYFMGDTTHKAQLRKAAYSNVFALLFDKNSANLTAQIESYQAAKLPLYYVGKELEKGSLTRIEALNRELTSAANVMDNEAFLYETPQSQWVPSTVYKWNDFLDGLNAMHNIGVAGNKFWLLNDEADDATNITYAKVAIAAFLAQSMQETIRYNACDENNWSEIKYGAPADYPMSASCGQLGQKYADYGVNPNSGLDYAYSCPRDNKMEVSALTHAKWYGAPAPVFAAPNAVLEERGLLVNGHVGRWTNSGHCNDEPETVDTSKQVWERDTCKTYVGQKAGTFIWDGSSQESVEGCGWWGRGVIQTTGRQNFGTLNHYLGRSHVDPATIGQTIDGVTVEAPPANPLYADLDFCSNPGLICSSEENKEIKWIAGLFYWVTSVQAYSDEGGQYADWNYYNELKKYVDSGLKGTDFIDDVSGIVNRGCPDSVCSTGEVHNAKERQANFKLVLEKLGLNPQL</sequence>
<reference evidence="5 6" key="1">
    <citation type="submission" date="2017-02" db="EMBL/GenBank/DDBJ databases">
        <authorList>
            <person name="Peterson S.W."/>
        </authorList>
    </citation>
    <scope>NUCLEOTIDE SEQUENCE [LARGE SCALE GENOMIC DNA]</scope>
    <source>
        <strain evidence="5 6">CECT 9189</strain>
    </source>
</reference>
<dbReference type="SUPFAM" id="SSF51055">
    <property type="entry name" value="Carbohydrate binding domain"/>
    <property type="match status" value="1"/>
</dbReference>
<dbReference type="GO" id="GO:0030246">
    <property type="term" value="F:carbohydrate binding"/>
    <property type="evidence" value="ECO:0007669"/>
    <property type="project" value="InterPro"/>
</dbReference>
<feature type="domain" description="Chitin-binding type-3" evidence="4">
    <location>
        <begin position="27"/>
        <end position="72"/>
    </location>
</feature>
<dbReference type="SMART" id="SM00495">
    <property type="entry name" value="ChtBD3"/>
    <property type="match status" value="3"/>
</dbReference>
<feature type="signal peptide" evidence="3">
    <location>
        <begin position="1"/>
        <end position="22"/>
    </location>
</feature>
<feature type="domain" description="Chitin-binding type-3" evidence="4">
    <location>
        <begin position="99"/>
        <end position="144"/>
    </location>
</feature>
<dbReference type="Gene3D" id="2.60.40.10">
    <property type="entry name" value="Immunoglobulins"/>
    <property type="match status" value="2"/>
</dbReference>
<dbReference type="InterPro" id="IPR032798">
    <property type="entry name" value="CBM_5_12_2"/>
</dbReference>
<dbReference type="Gene3D" id="1.10.530.10">
    <property type="match status" value="1"/>
</dbReference>
<evidence type="ECO:0000256" key="3">
    <source>
        <dbReference type="SAM" id="SignalP"/>
    </source>
</evidence>
<accession>A0A1T4U7W7</accession>
<keyword evidence="5" id="KW-0326">Glycosidase</keyword>
<dbReference type="PANTHER" id="PTHR21113:SF4">
    <property type="entry name" value="CHITIN-BINDING TYPE-4 DOMAIN-CONTAINING PROTEIN"/>
    <property type="match status" value="1"/>
</dbReference>
<proteinExistence type="predicted"/>
<feature type="domain" description="Chitin-binding type-3" evidence="4">
    <location>
        <begin position="368"/>
        <end position="409"/>
    </location>
</feature>
<dbReference type="EC" id="3.2.1.14" evidence="5"/>
<dbReference type="PANTHER" id="PTHR21113">
    <property type="entry name" value="AGAP001705-PA"/>
    <property type="match status" value="1"/>
</dbReference>
<dbReference type="CDD" id="cd12204">
    <property type="entry name" value="CBD_like"/>
    <property type="match status" value="1"/>
</dbReference>
<dbReference type="Gene3D" id="2.10.10.20">
    <property type="entry name" value="Carbohydrate-binding module superfamily 5/12"/>
    <property type="match status" value="1"/>
</dbReference>
<dbReference type="InterPro" id="IPR003610">
    <property type="entry name" value="CBM5/12"/>
</dbReference>
<dbReference type="GO" id="GO:0005576">
    <property type="term" value="C:extracellular region"/>
    <property type="evidence" value="ECO:0007669"/>
    <property type="project" value="InterPro"/>
</dbReference>
<organism evidence="5 6">
    <name type="scientific">Photobacterium toruni</name>
    <dbReference type="NCBI Taxonomy" id="1935446"/>
    <lineage>
        <taxon>Bacteria</taxon>
        <taxon>Pseudomonadati</taxon>
        <taxon>Pseudomonadota</taxon>
        <taxon>Gammaproteobacteria</taxon>
        <taxon>Vibrionales</taxon>
        <taxon>Vibrionaceae</taxon>
        <taxon>Photobacterium</taxon>
    </lineage>
</organism>
<dbReference type="RefSeq" id="WP_080175600.1">
    <property type="nucleotide sequence ID" value="NZ_AP024855.1"/>
</dbReference>
<dbReference type="EMBL" id="FUWP01000018">
    <property type="protein sequence ID" value="SKA48862.1"/>
    <property type="molecule type" value="Genomic_DNA"/>
</dbReference>
<keyword evidence="1 5" id="KW-0378">Hydrolase</keyword>
<feature type="compositionally biased region" description="Pro residues" evidence="2">
    <location>
        <begin position="79"/>
        <end position="93"/>
    </location>
</feature>
<name>A0A1T4U7W7_9GAMM</name>
<dbReference type="GO" id="GO:0005975">
    <property type="term" value="P:carbohydrate metabolic process"/>
    <property type="evidence" value="ECO:0007669"/>
    <property type="project" value="InterPro"/>
</dbReference>
<dbReference type="Pfam" id="PF14600">
    <property type="entry name" value="CBM_5_12_2"/>
    <property type="match status" value="1"/>
</dbReference>